<dbReference type="CDD" id="cd14798">
    <property type="entry name" value="RX-CC_like"/>
    <property type="match status" value="1"/>
</dbReference>
<dbReference type="InterPro" id="IPR027417">
    <property type="entry name" value="P-loop_NTPase"/>
</dbReference>
<feature type="domain" description="NB-ARC" evidence="4">
    <location>
        <begin position="181"/>
        <end position="351"/>
    </location>
</feature>
<feature type="domain" description="Disease resistance N-terminal" evidence="5">
    <location>
        <begin position="6"/>
        <end position="90"/>
    </location>
</feature>
<accession>A0ABY9DDX3</accession>
<keyword evidence="1" id="KW-0677">Repeat</keyword>
<dbReference type="InterPro" id="IPR038005">
    <property type="entry name" value="RX-like_CC"/>
</dbReference>
<evidence type="ECO:0000259" key="4">
    <source>
        <dbReference type="Pfam" id="PF00931"/>
    </source>
</evidence>
<dbReference type="SUPFAM" id="SSF52540">
    <property type="entry name" value="P-loop containing nucleoside triphosphate hydrolases"/>
    <property type="match status" value="1"/>
</dbReference>
<dbReference type="InterPro" id="IPR042197">
    <property type="entry name" value="Apaf_helical"/>
</dbReference>
<dbReference type="Gene3D" id="1.10.8.430">
    <property type="entry name" value="Helical domain of apoptotic protease-activating factors"/>
    <property type="match status" value="1"/>
</dbReference>
<dbReference type="InterPro" id="IPR002182">
    <property type="entry name" value="NB-ARC"/>
</dbReference>
<reference evidence="6 7" key="1">
    <citation type="journal article" date="2023" name="Hortic Res">
        <title>The complete reference genome for grapevine (Vitis vinifera L.) genetics and breeding.</title>
        <authorList>
            <person name="Shi X."/>
            <person name="Cao S."/>
            <person name="Wang X."/>
            <person name="Huang S."/>
            <person name="Wang Y."/>
            <person name="Liu Z."/>
            <person name="Liu W."/>
            <person name="Leng X."/>
            <person name="Peng Y."/>
            <person name="Wang N."/>
            <person name="Wang Y."/>
            <person name="Ma Z."/>
            <person name="Xu X."/>
            <person name="Zhang F."/>
            <person name="Xue H."/>
            <person name="Zhong H."/>
            <person name="Wang Y."/>
            <person name="Zhang K."/>
            <person name="Velt A."/>
            <person name="Avia K."/>
            <person name="Holtgrawe D."/>
            <person name="Grimplet J."/>
            <person name="Matus J.T."/>
            <person name="Ware D."/>
            <person name="Wu X."/>
            <person name="Wang H."/>
            <person name="Liu C."/>
            <person name="Fang Y."/>
            <person name="Rustenholz C."/>
            <person name="Cheng Z."/>
            <person name="Xiao H."/>
            <person name="Zhou Y."/>
        </authorList>
    </citation>
    <scope>NUCLEOTIDE SEQUENCE [LARGE SCALE GENOMIC DNA]</scope>
    <source>
        <strain evidence="7">cv. Pinot noir / PN40024</strain>
        <tissue evidence="6">Leaf</tissue>
    </source>
</reference>
<keyword evidence="7" id="KW-1185">Reference proteome</keyword>
<organism evidence="6 7">
    <name type="scientific">Vitis vinifera</name>
    <name type="common">Grape</name>
    <dbReference type="NCBI Taxonomy" id="29760"/>
    <lineage>
        <taxon>Eukaryota</taxon>
        <taxon>Viridiplantae</taxon>
        <taxon>Streptophyta</taxon>
        <taxon>Embryophyta</taxon>
        <taxon>Tracheophyta</taxon>
        <taxon>Spermatophyta</taxon>
        <taxon>Magnoliopsida</taxon>
        <taxon>eudicotyledons</taxon>
        <taxon>Gunneridae</taxon>
        <taxon>Pentapetalae</taxon>
        <taxon>rosids</taxon>
        <taxon>Vitales</taxon>
        <taxon>Vitaceae</taxon>
        <taxon>Viteae</taxon>
        <taxon>Vitis</taxon>
    </lineage>
</organism>
<evidence type="ECO:0000313" key="7">
    <source>
        <dbReference type="Proteomes" id="UP001227230"/>
    </source>
</evidence>
<dbReference type="InterPro" id="IPR041118">
    <property type="entry name" value="Rx_N"/>
</dbReference>
<evidence type="ECO:0000259" key="5">
    <source>
        <dbReference type="Pfam" id="PF18052"/>
    </source>
</evidence>
<dbReference type="Pfam" id="PF00931">
    <property type="entry name" value="NB-ARC"/>
    <property type="match status" value="1"/>
</dbReference>
<proteinExistence type="predicted"/>
<dbReference type="Pfam" id="PF18052">
    <property type="entry name" value="Rx_N"/>
    <property type="match status" value="1"/>
</dbReference>
<dbReference type="Gene3D" id="1.20.5.4130">
    <property type="match status" value="1"/>
</dbReference>
<evidence type="ECO:0000256" key="1">
    <source>
        <dbReference type="ARBA" id="ARBA00022737"/>
    </source>
</evidence>
<evidence type="ECO:0000256" key="2">
    <source>
        <dbReference type="ARBA" id="ARBA00022741"/>
    </source>
</evidence>
<sequence>MAESSVSYLVQKLYDLVSQEASLFGAVEGEVRQLRDELEWIRLSLEYADEKRRYDKRFKLWVNQVRDAAFDAEDVIDEFMFKVERKRQQTLNNLKFLKFLPACLGLVDKLLLAHELSDRITEINTKLEKILVNRKRYSIEYPTASEAGSSSEPWSYSNQMVAARKEKRLPTVEETGVVGMKNDVEAVKEKLLEGAMERVVVAIWGMGGLGKTTLAKKVYNHSDVQNHFSCRALVYVSQEYTIRELLMGIPACILRQRDETEISNMVENELGKKVSDYLKDKRNLIVLDDVWNTDVWHRLSPYFPAELNKSRVFITTRREDIAVDAHSDCYKLQLLGEDESWELFLNKVGSAAELTWPGLEFKKEIVAKCKGLPLAVVVLGGLLSLKDSTQHSCQKCLKAWIGI</sequence>
<dbReference type="PANTHER" id="PTHR19338:SF66">
    <property type="entry name" value="NB-ARC DOMAIN-CONTAINING PROTEIN"/>
    <property type="match status" value="1"/>
</dbReference>
<dbReference type="PRINTS" id="PR00364">
    <property type="entry name" value="DISEASERSIST"/>
</dbReference>
<protein>
    <recommendedName>
        <fullName evidence="8">Disease resistance protein</fullName>
    </recommendedName>
</protein>
<dbReference type="EMBL" id="CP126662">
    <property type="protein sequence ID" value="WKA05192.1"/>
    <property type="molecule type" value="Genomic_DNA"/>
</dbReference>
<keyword evidence="2" id="KW-0547">Nucleotide-binding</keyword>
<dbReference type="PANTHER" id="PTHR19338">
    <property type="entry name" value="TRANSLOCASE OF INNER MITOCHONDRIAL MEMBRANE 13 HOMOLOG"/>
    <property type="match status" value="1"/>
</dbReference>
<evidence type="ECO:0008006" key="8">
    <source>
        <dbReference type="Google" id="ProtNLM"/>
    </source>
</evidence>
<dbReference type="Gene3D" id="3.40.50.300">
    <property type="entry name" value="P-loop containing nucleotide triphosphate hydrolases"/>
    <property type="match status" value="1"/>
</dbReference>
<evidence type="ECO:0000256" key="3">
    <source>
        <dbReference type="ARBA" id="ARBA00022821"/>
    </source>
</evidence>
<gene>
    <name evidence="6" type="ORF">VitviT2T_023171</name>
</gene>
<keyword evidence="3" id="KW-0611">Plant defense</keyword>
<dbReference type="Proteomes" id="UP001227230">
    <property type="component" value="Chromosome 15"/>
</dbReference>
<evidence type="ECO:0000313" key="6">
    <source>
        <dbReference type="EMBL" id="WKA05192.1"/>
    </source>
</evidence>
<name>A0ABY9DDX3_VITVI</name>